<evidence type="ECO:0000313" key="13">
    <source>
        <dbReference type="Proteomes" id="UP000789803"/>
    </source>
</evidence>
<evidence type="ECO:0000256" key="8">
    <source>
        <dbReference type="ARBA" id="ARBA00023235"/>
    </source>
</evidence>
<dbReference type="InterPro" id="IPR011060">
    <property type="entry name" value="RibuloseP-bd_barrel"/>
</dbReference>
<dbReference type="Proteomes" id="UP000789803">
    <property type="component" value="Unassembled WGS sequence"/>
</dbReference>
<dbReference type="Gene3D" id="3.20.20.70">
    <property type="entry name" value="Aldolase class I"/>
    <property type="match status" value="2"/>
</dbReference>
<dbReference type="PANTHER" id="PTHR42894">
    <property type="entry name" value="N-(5'-PHOSPHORIBOSYL)ANTHRANILATE ISOMERASE"/>
    <property type="match status" value="1"/>
</dbReference>
<dbReference type="EMBL" id="CAJHOF010000007">
    <property type="protein sequence ID" value="CAD7288296.1"/>
    <property type="molecule type" value="Genomic_DNA"/>
</dbReference>
<evidence type="ECO:0000259" key="11">
    <source>
        <dbReference type="Pfam" id="PF00697"/>
    </source>
</evidence>
<evidence type="ECO:0000256" key="5">
    <source>
        <dbReference type="ARBA" id="ARBA00022605"/>
    </source>
</evidence>
<accession>A0ABM8Q643</accession>
<comment type="pathway">
    <text evidence="2 9">Amino-acid biosynthesis; L-tryptophan biosynthesis; L-tryptophan from chorismate: step 3/5.</text>
</comment>
<dbReference type="CDD" id="cd00405">
    <property type="entry name" value="PRAI"/>
    <property type="match status" value="1"/>
</dbReference>
<dbReference type="PANTHER" id="PTHR42894:SF1">
    <property type="entry name" value="N-(5'-PHOSPHORIBOSYL)ANTHRANILATE ISOMERASE"/>
    <property type="match status" value="1"/>
</dbReference>
<evidence type="ECO:0000256" key="6">
    <source>
        <dbReference type="ARBA" id="ARBA00022822"/>
    </source>
</evidence>
<evidence type="ECO:0000256" key="4">
    <source>
        <dbReference type="ARBA" id="ARBA00022272"/>
    </source>
</evidence>
<dbReference type="InterPro" id="IPR013785">
    <property type="entry name" value="Aldolase_TIM"/>
</dbReference>
<comment type="caution">
    <text evidence="12">The sequence shown here is derived from an EMBL/GenBank/DDBJ whole genome shotgun (WGS) entry which is preliminary data.</text>
</comment>
<dbReference type="GO" id="GO:0004640">
    <property type="term" value="F:phosphoribosylanthranilate isomerase activity"/>
    <property type="evidence" value="ECO:0007669"/>
    <property type="project" value="UniProtKB-EC"/>
</dbReference>
<dbReference type="InterPro" id="IPR001240">
    <property type="entry name" value="PRAI_dom"/>
</dbReference>
<dbReference type="Pfam" id="PF00697">
    <property type="entry name" value="PRAI"/>
    <property type="match status" value="1"/>
</dbReference>
<keyword evidence="6 9" id="KW-0822">Tryptophan biosynthesis</keyword>
<evidence type="ECO:0000256" key="2">
    <source>
        <dbReference type="ARBA" id="ARBA00004664"/>
    </source>
</evidence>
<gene>
    <name evidence="9 12" type="primary">trpF</name>
    <name evidence="12" type="ORF">LMG7974_00919</name>
</gene>
<dbReference type="InterPro" id="IPR044643">
    <property type="entry name" value="TrpF_fam"/>
</dbReference>
<reference evidence="12 13" key="1">
    <citation type="submission" date="2020-11" db="EMBL/GenBank/DDBJ databases">
        <authorList>
            <person name="Peeters C."/>
        </authorList>
    </citation>
    <scope>NUCLEOTIDE SEQUENCE [LARGE SCALE GENOMIC DNA]</scope>
    <source>
        <strain evidence="12 13">LMG 7974</strain>
    </source>
</reference>
<feature type="region of interest" description="Disordered" evidence="10">
    <location>
        <begin position="159"/>
        <end position="183"/>
    </location>
</feature>
<keyword evidence="5 9" id="KW-0028">Amino-acid biosynthesis</keyword>
<name>A0ABM8Q643_9BACT</name>
<evidence type="ECO:0000313" key="12">
    <source>
        <dbReference type="EMBL" id="CAD7288296.1"/>
    </source>
</evidence>
<evidence type="ECO:0000256" key="1">
    <source>
        <dbReference type="ARBA" id="ARBA00001164"/>
    </source>
</evidence>
<feature type="compositionally biased region" description="Polar residues" evidence="10">
    <location>
        <begin position="159"/>
        <end position="171"/>
    </location>
</feature>
<dbReference type="RefSeq" id="WP_229932724.1">
    <property type="nucleotide sequence ID" value="NZ_CAJHOF010000007.1"/>
</dbReference>
<sequence length="334" mass="36977">MRDQKTLVKICGIKSLDEARAVLEVGVKFDSFKGGISNLDNKASVDFNNSQNLPLATTNAIGFIGVIFAKSKRQVNMQTAREISRIAHKYGVKCVGVFASSDTQSCNANREKKDENLAQTSQGLASFSSYARNSKPLMSFAYGYETDEIEMIEYNSLNSDKSRQESPLQNKNEQESKNEPLQNLATSKSSVSYGVQSDCEIMEICEYCELDVAQIHGTISQNLYANLKDMDVKVFKAVSVESEAKILPSVNEPCDMVLYDCKGESLGGNGTSFSWEILRDLKPFSFGMAGGIGEQNFAQALELKPFLIDINSKVEDENLVKVPSKIERILKLLF</sequence>
<keyword evidence="13" id="KW-1185">Reference proteome</keyword>
<feature type="domain" description="N-(5'phosphoribosyl) anthranilate isomerase (PRAI)" evidence="11">
    <location>
        <begin position="171"/>
        <end position="330"/>
    </location>
</feature>
<proteinExistence type="inferred from homology"/>
<comment type="catalytic activity">
    <reaction evidence="1 9">
        <text>N-(5-phospho-beta-D-ribosyl)anthranilate = 1-(2-carboxyphenylamino)-1-deoxy-D-ribulose 5-phosphate</text>
        <dbReference type="Rhea" id="RHEA:21540"/>
        <dbReference type="ChEBI" id="CHEBI:18277"/>
        <dbReference type="ChEBI" id="CHEBI:58613"/>
        <dbReference type="EC" id="5.3.1.24"/>
    </reaction>
</comment>
<evidence type="ECO:0000256" key="3">
    <source>
        <dbReference type="ARBA" id="ARBA00012572"/>
    </source>
</evidence>
<evidence type="ECO:0000256" key="7">
    <source>
        <dbReference type="ARBA" id="ARBA00023141"/>
    </source>
</evidence>
<organism evidence="12 13">
    <name type="scientific">Campylobacter majalis</name>
    <dbReference type="NCBI Taxonomy" id="2790656"/>
    <lineage>
        <taxon>Bacteria</taxon>
        <taxon>Pseudomonadati</taxon>
        <taxon>Campylobacterota</taxon>
        <taxon>Epsilonproteobacteria</taxon>
        <taxon>Campylobacterales</taxon>
        <taxon>Campylobacteraceae</taxon>
        <taxon>Campylobacter</taxon>
    </lineage>
</organism>
<keyword evidence="7 9" id="KW-0057">Aromatic amino acid biosynthesis</keyword>
<evidence type="ECO:0000256" key="10">
    <source>
        <dbReference type="SAM" id="MobiDB-lite"/>
    </source>
</evidence>
<dbReference type="SUPFAM" id="SSF51366">
    <property type="entry name" value="Ribulose-phoshate binding barrel"/>
    <property type="match status" value="1"/>
</dbReference>
<dbReference type="HAMAP" id="MF_00135">
    <property type="entry name" value="PRAI"/>
    <property type="match status" value="1"/>
</dbReference>
<keyword evidence="8 9" id="KW-0413">Isomerase</keyword>
<comment type="similarity">
    <text evidence="9">Belongs to the TrpF family.</text>
</comment>
<dbReference type="EC" id="5.3.1.24" evidence="3 9"/>
<protein>
    <recommendedName>
        <fullName evidence="4 9">N-(5'-phosphoribosyl)anthranilate isomerase</fullName>
        <shortName evidence="9">PRAI</shortName>
        <ecNumber evidence="3 9">5.3.1.24</ecNumber>
    </recommendedName>
</protein>
<evidence type="ECO:0000256" key="9">
    <source>
        <dbReference type="HAMAP-Rule" id="MF_00135"/>
    </source>
</evidence>